<evidence type="ECO:0000313" key="9">
    <source>
        <dbReference type="Proteomes" id="UP001328107"/>
    </source>
</evidence>
<keyword evidence="5" id="KW-0812">Transmembrane</keyword>
<keyword evidence="5" id="KW-1133">Transmembrane helix</keyword>
<proteinExistence type="predicted"/>
<evidence type="ECO:0000313" key="8">
    <source>
        <dbReference type="EMBL" id="GMR61488.1"/>
    </source>
</evidence>
<dbReference type="SMART" id="SM01411">
    <property type="entry name" value="Ephrin_rec_like"/>
    <property type="match status" value="3"/>
</dbReference>
<feature type="region of interest" description="Disordered" evidence="4">
    <location>
        <begin position="696"/>
        <end position="745"/>
    </location>
</feature>
<dbReference type="EMBL" id="BTRK01000006">
    <property type="protein sequence ID" value="GMR61488.1"/>
    <property type="molecule type" value="Genomic_DNA"/>
</dbReference>
<dbReference type="InterPro" id="IPR052071">
    <property type="entry name" value="SCUB_EGF-like_domain"/>
</dbReference>
<feature type="domain" description="HYR" evidence="6">
    <location>
        <begin position="172"/>
        <end position="251"/>
    </location>
</feature>
<dbReference type="SUPFAM" id="SSF57184">
    <property type="entry name" value="Growth factor receptor domain"/>
    <property type="match status" value="1"/>
</dbReference>
<feature type="transmembrane region" description="Helical" evidence="5">
    <location>
        <begin position="650"/>
        <end position="675"/>
    </location>
</feature>
<name>A0AAN5DDE7_9BILA</name>
<feature type="compositionally biased region" description="Polar residues" evidence="4">
    <location>
        <begin position="726"/>
        <end position="745"/>
    </location>
</feature>
<keyword evidence="5" id="KW-0472">Membrane</keyword>
<dbReference type="PANTHER" id="PTHR24046">
    <property type="entry name" value="SIGNAL PEPTIDE, CUB AND EGF-LIKE DOMAIN-CONTAINING"/>
    <property type="match status" value="1"/>
</dbReference>
<sequence>WIRATPKNGIDQPEMPIFEMDFGGQKLRVTTSKVRIGDQTIGPLNMYMQLWQQLCVRCNANGCDAFTNGASVGKHVTGGFSHPSSSLVIAPLPEDREIPLYGELSRFSIFDRVITDKEIAQYTFECSSFVRNEDLSGDQWWTILEQVPRSSLVTPGLCESSNCWPGVCEGTIDKSPPISTFCPSDIFLNSTRPMSIFWSEPVFEDDNEIKNIVSNYRSGDIFSKGEHHIVYTATDTFNNTGRCEFDIYLAPDTCEKPTRPAQGTIIYKETFDGASGIYSTASVQCDDPRFPLDGPKFYTCDYMGNWRRSYYSPFLKPPSCGKVAFPVNETLWSEHENLNVETEMENSEIIYKCGADTPLLFESDGIMLCSEVPAGFFFDEKEQAKFACPFDQYQDQSNKEECKPCPNGTITSYEGATKASDCYQNCDAGSYCNFDTSLGDQGAFDQCCQLCTIGKFMNGTGSINECTPCKGGRTTKNEGSTSEDVCYWPCVKGQEVDDTTGECRDCDTGMYKDTDDIGQCIKCKDGLTTSGFGSTSASDCNILYCPENKYVNPSPKCSLNIDNFNLNDFCLPCKQRTMQSQPNSTTCADCPNTPDLNIRLPPSCRLENECSPLLEGSCGPEMICLKWPDIDYYHCVDNHSEQRDSCRSIVWWHILLVAVGSLVLAALVAAAVIFANRCCKNMRKLQIIEIDEEDADSFSRQRRSTQDNYVGVVPDRNEDDAHSPENESYSSDSHNGESSETENTQ</sequence>
<dbReference type="PROSITE" id="PS50923">
    <property type="entry name" value="SUSHI"/>
    <property type="match status" value="1"/>
</dbReference>
<dbReference type="Proteomes" id="UP001328107">
    <property type="component" value="Unassembled WGS sequence"/>
</dbReference>
<evidence type="ECO:0000259" key="6">
    <source>
        <dbReference type="PROSITE" id="PS50825"/>
    </source>
</evidence>
<dbReference type="SUPFAM" id="SSF49899">
    <property type="entry name" value="Concanavalin A-like lectins/glucanases"/>
    <property type="match status" value="1"/>
</dbReference>
<evidence type="ECO:0000256" key="2">
    <source>
        <dbReference type="ARBA" id="ARBA00023157"/>
    </source>
</evidence>
<dbReference type="PROSITE" id="PS50825">
    <property type="entry name" value="HYR"/>
    <property type="match status" value="1"/>
</dbReference>
<feature type="domain" description="Sushi" evidence="7">
    <location>
        <begin position="252"/>
        <end position="322"/>
    </location>
</feature>
<reference evidence="9" key="1">
    <citation type="submission" date="2022-10" db="EMBL/GenBank/DDBJ databases">
        <title>Genome assembly of Pristionchus species.</title>
        <authorList>
            <person name="Yoshida K."/>
            <person name="Sommer R.J."/>
        </authorList>
    </citation>
    <scope>NUCLEOTIDE SEQUENCE [LARGE SCALE GENOMIC DNA]</scope>
    <source>
        <strain evidence="9">RS5460</strain>
    </source>
</reference>
<dbReference type="GO" id="GO:0007165">
    <property type="term" value="P:signal transduction"/>
    <property type="evidence" value="ECO:0007669"/>
    <property type="project" value="TreeGrafter"/>
</dbReference>
<dbReference type="AlphaFoldDB" id="A0AAN5DDE7"/>
<evidence type="ECO:0000256" key="3">
    <source>
        <dbReference type="PROSITE-ProRule" id="PRU00302"/>
    </source>
</evidence>
<organism evidence="8 9">
    <name type="scientific">Pristionchus mayeri</name>
    <dbReference type="NCBI Taxonomy" id="1317129"/>
    <lineage>
        <taxon>Eukaryota</taxon>
        <taxon>Metazoa</taxon>
        <taxon>Ecdysozoa</taxon>
        <taxon>Nematoda</taxon>
        <taxon>Chromadorea</taxon>
        <taxon>Rhabditida</taxon>
        <taxon>Rhabditina</taxon>
        <taxon>Diplogasteromorpha</taxon>
        <taxon>Diplogasteroidea</taxon>
        <taxon>Neodiplogasteridae</taxon>
        <taxon>Pristionchus</taxon>
    </lineage>
</organism>
<dbReference type="InterPro" id="IPR009030">
    <property type="entry name" value="Growth_fac_rcpt_cys_sf"/>
</dbReference>
<dbReference type="Pfam" id="PF07699">
    <property type="entry name" value="Ephrin_rec_like"/>
    <property type="match status" value="2"/>
</dbReference>
<dbReference type="InterPro" id="IPR013320">
    <property type="entry name" value="ConA-like_dom_sf"/>
</dbReference>
<comment type="caution">
    <text evidence="3">Lacks conserved residue(s) required for the propagation of feature annotation.</text>
</comment>
<dbReference type="GO" id="GO:0005615">
    <property type="term" value="C:extracellular space"/>
    <property type="evidence" value="ECO:0007669"/>
    <property type="project" value="TreeGrafter"/>
</dbReference>
<evidence type="ECO:0000256" key="1">
    <source>
        <dbReference type="ARBA" id="ARBA00022737"/>
    </source>
</evidence>
<gene>
    <name evidence="8" type="ORF">PMAYCL1PPCAC_31683</name>
</gene>
<evidence type="ECO:0008006" key="10">
    <source>
        <dbReference type="Google" id="ProtNLM"/>
    </source>
</evidence>
<dbReference type="PANTHER" id="PTHR24046:SF5">
    <property type="entry name" value="EGF-LIKE DOMAIN-CONTAINING PROTEIN"/>
    <property type="match status" value="1"/>
</dbReference>
<keyword evidence="2" id="KW-1015">Disulfide bond</keyword>
<feature type="non-terminal residue" evidence="8">
    <location>
        <position position="1"/>
    </location>
</feature>
<evidence type="ECO:0000259" key="7">
    <source>
        <dbReference type="PROSITE" id="PS50923"/>
    </source>
</evidence>
<accession>A0AAN5DDE7</accession>
<keyword evidence="9" id="KW-1185">Reference proteome</keyword>
<dbReference type="InterPro" id="IPR000436">
    <property type="entry name" value="Sushi_SCR_CCP_dom"/>
</dbReference>
<dbReference type="Pfam" id="PF02494">
    <property type="entry name" value="HYR"/>
    <property type="match status" value="1"/>
</dbReference>
<evidence type="ECO:0000256" key="4">
    <source>
        <dbReference type="SAM" id="MobiDB-lite"/>
    </source>
</evidence>
<dbReference type="Gene3D" id="2.10.50.10">
    <property type="entry name" value="Tumor Necrosis Factor Receptor, subunit A, domain 2"/>
    <property type="match status" value="2"/>
</dbReference>
<keyword evidence="3" id="KW-0768">Sushi</keyword>
<dbReference type="GO" id="GO:0009986">
    <property type="term" value="C:cell surface"/>
    <property type="evidence" value="ECO:0007669"/>
    <property type="project" value="TreeGrafter"/>
</dbReference>
<dbReference type="InterPro" id="IPR011641">
    <property type="entry name" value="Tyr-kin_ephrin_A/B_rcpt-like"/>
</dbReference>
<keyword evidence="1" id="KW-0677">Repeat</keyword>
<comment type="caution">
    <text evidence="8">The sequence shown here is derived from an EMBL/GenBank/DDBJ whole genome shotgun (WGS) entry which is preliminary data.</text>
</comment>
<protein>
    <recommendedName>
        <fullName evidence="10">HYR domain-containing protein</fullName>
    </recommendedName>
</protein>
<evidence type="ECO:0000256" key="5">
    <source>
        <dbReference type="SAM" id="Phobius"/>
    </source>
</evidence>
<dbReference type="InterPro" id="IPR003410">
    <property type="entry name" value="HYR_dom"/>
</dbReference>
<feature type="compositionally biased region" description="Basic and acidic residues" evidence="4">
    <location>
        <begin position="715"/>
        <end position="725"/>
    </location>
</feature>